<feature type="non-terminal residue" evidence="1">
    <location>
        <position position="1"/>
    </location>
</feature>
<accession>A0ACA9Q2N9</accession>
<sequence>QSFLRARSSRGFATASAPLTLGIRREDPSRIWERRVPLTPQAVSSLIRDEGVRVLLQPCARRIFPTQEYLNVGAELSDTLEHANIVLGIKETPLDDLVTDSVNGRSRIQLMFSHTAKGQSYNMPLLARFKQSTARLIDYELMTDPQGKRVVAFGWYAGAAGVPEAFSALALDHLKLGLLPRPYHHRSLEDLRQSLRNIGKIISERGTPKETGPYIVALTGNGNVSQGALSLLNELPLKHIRAEDLPTLATSKGRYFDMTFTVCNPHSTPATPRNVIYLLHVKPWDYLRDIRGGPYDRETYYSHPEMFTSHFHEKIAPYVSLVINGTGWKPGFPRLMNNLQLAEAQKLAQEIGIARFRTIADISCDIQVI</sequence>
<reference evidence="1" key="1">
    <citation type="submission" date="2021-06" db="EMBL/GenBank/DDBJ databases">
        <authorList>
            <person name="Kallberg Y."/>
            <person name="Tangrot J."/>
            <person name="Rosling A."/>
        </authorList>
    </citation>
    <scope>NUCLEOTIDE SEQUENCE</scope>
    <source>
        <strain evidence="1">CL356</strain>
    </source>
</reference>
<feature type="non-terminal residue" evidence="1">
    <location>
        <position position="369"/>
    </location>
</feature>
<proteinExistence type="predicted"/>
<evidence type="ECO:0000313" key="2">
    <source>
        <dbReference type="Proteomes" id="UP000789525"/>
    </source>
</evidence>
<dbReference type="Proteomes" id="UP000789525">
    <property type="component" value="Unassembled WGS sequence"/>
</dbReference>
<comment type="caution">
    <text evidence="1">The sequence shown here is derived from an EMBL/GenBank/DDBJ whole genome shotgun (WGS) entry which is preliminary data.</text>
</comment>
<organism evidence="1 2">
    <name type="scientific">Acaulospora colombiana</name>
    <dbReference type="NCBI Taxonomy" id="27376"/>
    <lineage>
        <taxon>Eukaryota</taxon>
        <taxon>Fungi</taxon>
        <taxon>Fungi incertae sedis</taxon>
        <taxon>Mucoromycota</taxon>
        <taxon>Glomeromycotina</taxon>
        <taxon>Glomeromycetes</taxon>
        <taxon>Diversisporales</taxon>
        <taxon>Acaulosporaceae</taxon>
        <taxon>Acaulospora</taxon>
    </lineage>
</organism>
<dbReference type="EMBL" id="CAJVPT010043811">
    <property type="protein sequence ID" value="CAG8733064.1"/>
    <property type="molecule type" value="Genomic_DNA"/>
</dbReference>
<evidence type="ECO:0000313" key="1">
    <source>
        <dbReference type="EMBL" id="CAG8733064.1"/>
    </source>
</evidence>
<name>A0ACA9Q2N9_9GLOM</name>
<keyword evidence="2" id="KW-1185">Reference proteome</keyword>
<gene>
    <name evidence="1" type="ORF">ACOLOM_LOCUS11758</name>
</gene>
<protein>
    <submittedName>
        <fullName evidence="1">11885_t:CDS:1</fullName>
    </submittedName>
</protein>